<reference evidence="3" key="1">
    <citation type="submission" date="2016-11" db="EMBL/GenBank/DDBJ databases">
        <authorList>
            <person name="Varghese N."/>
            <person name="Submissions S."/>
        </authorList>
    </citation>
    <scope>NUCLEOTIDE SEQUENCE [LARGE SCALE GENOMIC DNA]</scope>
    <source>
        <strain evidence="3">DSM 11792</strain>
    </source>
</reference>
<dbReference type="Proteomes" id="UP000184196">
    <property type="component" value="Unassembled WGS sequence"/>
</dbReference>
<dbReference type="SUPFAM" id="SSF53146">
    <property type="entry name" value="Nitrogenase accessory factor-like"/>
    <property type="match status" value="1"/>
</dbReference>
<evidence type="ECO:0000313" key="2">
    <source>
        <dbReference type="EMBL" id="SHF28391.1"/>
    </source>
</evidence>
<dbReference type="AlphaFoldDB" id="A0A1M5ADI9"/>
<dbReference type="Pfam" id="PF02579">
    <property type="entry name" value="Nitro_FeMo-Co"/>
    <property type="match status" value="1"/>
</dbReference>
<dbReference type="CDD" id="cd00851">
    <property type="entry name" value="MTH1175"/>
    <property type="match status" value="1"/>
</dbReference>
<name>A0A1M5ADI9_9FIRM</name>
<feature type="domain" description="Dinitrogenase iron-molybdenum cofactor biosynthesis" evidence="1">
    <location>
        <begin position="13"/>
        <end position="102"/>
    </location>
</feature>
<dbReference type="PANTHER" id="PTHR42983:SF1">
    <property type="entry name" value="IRON-MOLYBDENUM PROTEIN"/>
    <property type="match status" value="1"/>
</dbReference>
<protein>
    <submittedName>
        <fullName evidence="2">Predicted Fe-Mo cluster-binding protein, NifX family</fullName>
    </submittedName>
</protein>
<dbReference type="InterPro" id="IPR036105">
    <property type="entry name" value="DiNase_FeMo-co_biosyn_sf"/>
</dbReference>
<organism evidence="2 3">
    <name type="scientific">Desulfofundulus australicus DSM 11792</name>
    <dbReference type="NCBI Taxonomy" id="1121425"/>
    <lineage>
        <taxon>Bacteria</taxon>
        <taxon>Bacillati</taxon>
        <taxon>Bacillota</taxon>
        <taxon>Clostridia</taxon>
        <taxon>Eubacteriales</taxon>
        <taxon>Peptococcaceae</taxon>
        <taxon>Desulfofundulus</taxon>
    </lineage>
</organism>
<dbReference type="OrthoDB" id="9807451at2"/>
<dbReference type="PANTHER" id="PTHR42983">
    <property type="entry name" value="DINITROGENASE IRON-MOLYBDENUM COFACTOR PROTEIN-RELATED"/>
    <property type="match status" value="1"/>
</dbReference>
<evidence type="ECO:0000259" key="1">
    <source>
        <dbReference type="Pfam" id="PF02579"/>
    </source>
</evidence>
<evidence type="ECO:0000313" key="3">
    <source>
        <dbReference type="Proteomes" id="UP000184196"/>
    </source>
</evidence>
<dbReference type="RefSeq" id="WP_027356014.1">
    <property type="nucleotide sequence ID" value="NZ_FQUW01000021.1"/>
</dbReference>
<sequence>MKVAVCARESHINSPVDQRFGRCPYFVVVDVDSGDWEGLPNTGCHSGGGAGIQTAQLLVNAGVKAVLVDRIGPNAMEVLARAGIQVYEGISGTVSQSVEAYRQGHLKLLSQPNSPRHSRRGRS</sequence>
<dbReference type="Gene3D" id="3.30.420.130">
    <property type="entry name" value="Dinitrogenase iron-molybdenum cofactor biosynthesis domain"/>
    <property type="match status" value="1"/>
</dbReference>
<keyword evidence="3" id="KW-1185">Reference proteome</keyword>
<gene>
    <name evidence="2" type="ORF">SAMN02745218_01866</name>
</gene>
<accession>A0A1M5ADI9</accession>
<dbReference type="EMBL" id="FQUW01000021">
    <property type="protein sequence ID" value="SHF28391.1"/>
    <property type="molecule type" value="Genomic_DNA"/>
</dbReference>
<dbReference type="InterPro" id="IPR003731">
    <property type="entry name" value="Di-Nase_FeMo-co_biosynth"/>
</dbReference>
<proteinExistence type="predicted"/>
<dbReference type="InterPro" id="IPR033913">
    <property type="entry name" value="MTH1175_dom"/>
</dbReference>